<organism evidence="1">
    <name type="scientific">Myoviridae sp. ctsip2</name>
    <dbReference type="NCBI Taxonomy" id="2826705"/>
    <lineage>
        <taxon>Viruses</taxon>
        <taxon>Duplodnaviria</taxon>
        <taxon>Heunggongvirae</taxon>
        <taxon>Uroviricota</taxon>
        <taxon>Caudoviricetes</taxon>
    </lineage>
</organism>
<reference evidence="1" key="1">
    <citation type="journal article" date="2021" name="Proc. Natl. Acad. Sci. U.S.A.">
        <title>A Catalog of Tens of Thousands of Viruses from Human Metagenomes Reveals Hidden Associations with Chronic Diseases.</title>
        <authorList>
            <person name="Tisza M.J."/>
            <person name="Buck C.B."/>
        </authorList>
    </citation>
    <scope>NUCLEOTIDE SEQUENCE</scope>
    <source>
        <strain evidence="1">Ctsip2</strain>
    </source>
</reference>
<dbReference type="EMBL" id="BK015070">
    <property type="protein sequence ID" value="DAD89843.1"/>
    <property type="molecule type" value="Genomic_DNA"/>
</dbReference>
<protein>
    <submittedName>
        <fullName evidence="1">Uncharacterized protein</fullName>
    </submittedName>
</protein>
<name>A0A8S5N6U6_9CAUD</name>
<evidence type="ECO:0000313" key="1">
    <source>
        <dbReference type="EMBL" id="DAD89843.1"/>
    </source>
</evidence>
<proteinExistence type="predicted"/>
<accession>A0A8S5N6U6</accession>
<sequence>MSAGYDPFKWYEQELDLEHEAWLAGYDDVDEYRKHLEDLKADTEIEQGEERRINELFNRE</sequence>